<evidence type="ECO:0000256" key="8">
    <source>
        <dbReference type="ARBA" id="ARBA00022989"/>
    </source>
</evidence>
<evidence type="ECO:0000256" key="9">
    <source>
        <dbReference type="ARBA" id="ARBA00023004"/>
    </source>
</evidence>
<dbReference type="PANTHER" id="PTHR19271">
    <property type="entry name" value="CYTOCHROME B"/>
    <property type="match status" value="1"/>
</dbReference>
<comment type="subcellular location">
    <subcellularLocation>
        <location evidence="1">Membrane</location>
        <topology evidence="1">Multi-pass membrane protein</topology>
    </subcellularLocation>
</comment>
<dbReference type="InterPro" id="IPR016174">
    <property type="entry name" value="Di-haem_cyt_TM"/>
</dbReference>
<keyword evidence="4 11" id="KW-0349">Heme</keyword>
<dbReference type="Pfam" id="PF00032">
    <property type="entry name" value="Cytochrom_B_C"/>
    <property type="match status" value="1"/>
</dbReference>
<feature type="transmembrane region" description="Helical" evidence="12">
    <location>
        <begin position="336"/>
        <end position="355"/>
    </location>
</feature>
<evidence type="ECO:0000256" key="12">
    <source>
        <dbReference type="SAM" id="Phobius"/>
    </source>
</evidence>
<feature type="domain" description="Cytochrome b/b6 C-terminal region profile" evidence="14">
    <location>
        <begin position="223"/>
        <end position="396"/>
    </location>
</feature>
<dbReference type="PROSITE" id="PS51003">
    <property type="entry name" value="CYTB_CTER"/>
    <property type="match status" value="1"/>
</dbReference>
<dbReference type="InterPro" id="IPR036150">
    <property type="entry name" value="Cyt_b/b6_C_sf"/>
</dbReference>
<accession>A0A1P8UF97</accession>
<gene>
    <name evidence="15" type="ORF">BW247_04475</name>
</gene>
<dbReference type="SUPFAM" id="SSF81342">
    <property type="entry name" value="Transmembrane di-heme cytochromes"/>
    <property type="match status" value="1"/>
</dbReference>
<dbReference type="InterPro" id="IPR027387">
    <property type="entry name" value="Cytb/b6-like_sf"/>
</dbReference>
<sequence>MANALEWFYRRVPMDLYREHLSEYPAPKNFNIGYYMGSLLLVMVALQFVTGLLLMMQYNPAQPVQSIQNITQHVWYGWLIWLMHTDGVSFFFALLYLHMARGLMYGSYKTPRELVWVAGWFIFLLSAGEAFIGYTLPGMATSYAASDVISQLLAGGAWYGNWAFQLVLGGRSYGAPMLMRFEAFHVVLLFTLLVVMIVVHVLLLHRVGSNNPDGVDTHSRTNAKGWPLDGIPFHPYFTVKDMVGIGVFFLIFAAVLLYNPSMNGWFISSGDVQPANPLYFGGIDIRAPWYLSPFYQLLRASPSNNQGQMIFWVGLLMPFFLPWLDRNPVRSIRYRPIYAVWLFLLFADMIGMMIVGSEPAMPYTLFPERILTVFYFAWFMLLPMVSGIEVMLMHPPHVPARVGDGLMGRIMHGGALRARGQGGSNGGES</sequence>
<reference evidence="15 16" key="1">
    <citation type="submission" date="2017-01" db="EMBL/GenBank/DDBJ databases">
        <title>Draft sequence of Acidihalobacter ferrooxidans strain DSM 14175 (strain V8).</title>
        <authorList>
            <person name="Khaleque H.N."/>
            <person name="Ramsay J.P."/>
            <person name="Murphy R.J.T."/>
            <person name="Kaksonen A.H."/>
            <person name="Boxall N.J."/>
            <person name="Watkin E.L.J."/>
        </authorList>
    </citation>
    <scope>NUCLEOTIDE SEQUENCE [LARGE SCALE GENOMIC DNA]</scope>
    <source>
        <strain evidence="15 16">V8</strain>
    </source>
</reference>
<evidence type="ECO:0000313" key="15">
    <source>
        <dbReference type="EMBL" id="APZ42434.1"/>
    </source>
</evidence>
<name>A0A1P8UF97_9GAMM</name>
<dbReference type="RefSeq" id="WP_076836038.1">
    <property type="nucleotide sequence ID" value="NZ_CP019434.1"/>
</dbReference>
<evidence type="ECO:0000259" key="14">
    <source>
        <dbReference type="PROSITE" id="PS51003"/>
    </source>
</evidence>
<evidence type="ECO:0000256" key="7">
    <source>
        <dbReference type="ARBA" id="ARBA00022982"/>
    </source>
</evidence>
<dbReference type="GO" id="GO:0016491">
    <property type="term" value="F:oxidoreductase activity"/>
    <property type="evidence" value="ECO:0007669"/>
    <property type="project" value="InterPro"/>
</dbReference>
<feature type="transmembrane region" description="Helical" evidence="12">
    <location>
        <begin position="307"/>
        <end position="324"/>
    </location>
</feature>
<dbReference type="Gene3D" id="1.20.810.10">
    <property type="entry name" value="Cytochrome Bc1 Complex, Chain C"/>
    <property type="match status" value="1"/>
</dbReference>
<dbReference type="EMBL" id="CP019434">
    <property type="protein sequence ID" value="APZ42434.1"/>
    <property type="molecule type" value="Genomic_DNA"/>
</dbReference>
<dbReference type="PANTHER" id="PTHR19271:SF16">
    <property type="entry name" value="CYTOCHROME B"/>
    <property type="match status" value="1"/>
</dbReference>
<evidence type="ECO:0000259" key="13">
    <source>
        <dbReference type="PROSITE" id="PS51002"/>
    </source>
</evidence>
<keyword evidence="9" id="KW-0408">Iron</keyword>
<evidence type="ECO:0000256" key="11">
    <source>
        <dbReference type="RuleBase" id="RU003385"/>
    </source>
</evidence>
<organism evidence="15 16">
    <name type="scientific">Acidihalobacter ferrooxydans</name>
    <dbReference type="NCBI Taxonomy" id="1765967"/>
    <lineage>
        <taxon>Bacteria</taxon>
        <taxon>Pseudomonadati</taxon>
        <taxon>Pseudomonadota</taxon>
        <taxon>Gammaproteobacteria</taxon>
        <taxon>Chromatiales</taxon>
        <taxon>Ectothiorhodospiraceae</taxon>
        <taxon>Acidihalobacter</taxon>
    </lineage>
</organism>
<keyword evidence="3 11" id="KW-0813">Transport</keyword>
<comment type="similarity">
    <text evidence="11">Belongs to the cytochrome b family.</text>
</comment>
<evidence type="ECO:0000256" key="5">
    <source>
        <dbReference type="ARBA" id="ARBA00022692"/>
    </source>
</evidence>
<keyword evidence="8 12" id="KW-1133">Transmembrane helix</keyword>
<evidence type="ECO:0000313" key="16">
    <source>
        <dbReference type="Proteomes" id="UP000243807"/>
    </source>
</evidence>
<dbReference type="KEGG" id="afy:BW247_04475"/>
<feature type="transmembrane region" description="Helical" evidence="12">
    <location>
        <begin position="148"/>
        <end position="168"/>
    </location>
</feature>
<keyword evidence="7 11" id="KW-0249">Electron transport</keyword>
<dbReference type="InterPro" id="IPR005798">
    <property type="entry name" value="Cyt_b/b6_C"/>
</dbReference>
<feature type="transmembrane region" description="Helical" evidence="12">
    <location>
        <begin position="242"/>
        <end position="259"/>
    </location>
</feature>
<dbReference type="Pfam" id="PF00033">
    <property type="entry name" value="Cytochrome_B"/>
    <property type="match status" value="1"/>
</dbReference>
<dbReference type="GO" id="GO:0022904">
    <property type="term" value="P:respiratory electron transport chain"/>
    <property type="evidence" value="ECO:0007669"/>
    <property type="project" value="InterPro"/>
</dbReference>
<dbReference type="PROSITE" id="PS51002">
    <property type="entry name" value="CYTB_NTER"/>
    <property type="match status" value="1"/>
</dbReference>
<dbReference type="GO" id="GO:0016020">
    <property type="term" value="C:membrane"/>
    <property type="evidence" value="ECO:0007669"/>
    <property type="project" value="UniProtKB-SubCell"/>
</dbReference>
<evidence type="ECO:0000256" key="4">
    <source>
        <dbReference type="ARBA" id="ARBA00022617"/>
    </source>
</evidence>
<dbReference type="SUPFAM" id="SSF81648">
    <property type="entry name" value="a domain/subunit of cytochrome bc1 complex (Ubiquinol-cytochrome c reductase)"/>
    <property type="match status" value="1"/>
</dbReference>
<feature type="transmembrane region" description="Helical" evidence="12">
    <location>
        <begin position="183"/>
        <end position="204"/>
    </location>
</feature>
<keyword evidence="16" id="KW-1185">Reference proteome</keyword>
<feature type="transmembrane region" description="Helical" evidence="12">
    <location>
        <begin position="75"/>
        <end position="97"/>
    </location>
</feature>
<feature type="domain" description="Cytochrome b/b6 N-terminal region profile" evidence="13">
    <location>
        <begin position="4"/>
        <end position="213"/>
    </location>
</feature>
<comment type="function">
    <text evidence="11">Component of the ubiquinol-cytochrome c reductase complex (complex III or cytochrome b-c1 complex), which is a respiratory chain that generates an electrochemical potential coupled to ATP synthesis.</text>
</comment>
<dbReference type="InterPro" id="IPR005797">
    <property type="entry name" value="Cyt_b/b6_N"/>
</dbReference>
<comment type="cofactor">
    <cofactor evidence="11">
        <name>heme b</name>
        <dbReference type="ChEBI" id="CHEBI:60344"/>
    </cofactor>
    <text evidence="11">Binds 2 heme groups non-covalently.</text>
</comment>
<evidence type="ECO:0000256" key="1">
    <source>
        <dbReference type="ARBA" id="ARBA00004141"/>
    </source>
</evidence>
<dbReference type="Proteomes" id="UP000243807">
    <property type="component" value="Chromosome"/>
</dbReference>
<feature type="transmembrane region" description="Helical" evidence="12">
    <location>
        <begin position="375"/>
        <end position="392"/>
    </location>
</feature>
<feature type="transmembrane region" description="Helical" evidence="12">
    <location>
        <begin position="32"/>
        <end position="54"/>
    </location>
</feature>
<feature type="transmembrane region" description="Helical" evidence="12">
    <location>
        <begin position="117"/>
        <end position="136"/>
    </location>
</feature>
<evidence type="ECO:0000256" key="6">
    <source>
        <dbReference type="ARBA" id="ARBA00022723"/>
    </source>
</evidence>
<dbReference type="GO" id="GO:0009055">
    <property type="term" value="F:electron transfer activity"/>
    <property type="evidence" value="ECO:0007669"/>
    <property type="project" value="InterPro"/>
</dbReference>
<dbReference type="GO" id="GO:0046872">
    <property type="term" value="F:metal ion binding"/>
    <property type="evidence" value="ECO:0007669"/>
    <property type="project" value="UniProtKB-KW"/>
</dbReference>
<keyword evidence="10 12" id="KW-0472">Membrane</keyword>
<dbReference type="AlphaFoldDB" id="A0A1P8UF97"/>
<keyword evidence="6" id="KW-0479">Metal-binding</keyword>
<evidence type="ECO:0000256" key="3">
    <source>
        <dbReference type="ARBA" id="ARBA00022448"/>
    </source>
</evidence>
<keyword evidence="5 11" id="KW-0812">Transmembrane</keyword>
<keyword evidence="11" id="KW-0679">Respiratory chain</keyword>
<protein>
    <recommendedName>
        <fullName evidence="11">Cytochrome b</fullName>
    </recommendedName>
</protein>
<comment type="subunit">
    <text evidence="2 11">The main subunits of complex b-c1 are: cytochrome b, cytochrome c1 and the Rieske protein.</text>
</comment>
<dbReference type="STRING" id="1765967.BW247_04475"/>
<evidence type="ECO:0000256" key="10">
    <source>
        <dbReference type="ARBA" id="ARBA00023136"/>
    </source>
</evidence>
<proteinExistence type="inferred from homology"/>
<evidence type="ECO:0000256" key="2">
    <source>
        <dbReference type="ARBA" id="ARBA00011649"/>
    </source>
</evidence>
<dbReference type="OrthoDB" id="9804503at2"/>